<dbReference type="Gene3D" id="1.10.10.10">
    <property type="entry name" value="Winged helix-like DNA-binding domain superfamily/Winged helix DNA-binding domain"/>
    <property type="match status" value="1"/>
</dbReference>
<dbReference type="Pfam" id="PF04542">
    <property type="entry name" value="Sigma70_r2"/>
    <property type="match status" value="1"/>
</dbReference>
<dbReference type="Pfam" id="PF12680">
    <property type="entry name" value="SnoaL_2"/>
    <property type="match status" value="1"/>
</dbReference>
<dbReference type="RefSeq" id="WP_344657072.1">
    <property type="nucleotide sequence ID" value="NZ_BAAAQM010000011.1"/>
</dbReference>
<dbReference type="InterPro" id="IPR013325">
    <property type="entry name" value="RNA_pol_sigma_r2"/>
</dbReference>
<evidence type="ECO:0000259" key="8">
    <source>
        <dbReference type="Pfam" id="PF12680"/>
    </source>
</evidence>
<sequence>MSDAPSPLDPDAGADREPSLLAAARAGDPAAFDQLMAPYRPELTAHCYRMLGSPFDAEDAVQESLLSAWRGLGAFEGRSSVRTWLYRITTNACIRLGSQRSRRLLSPDFGPSRTVGDDLGEPVTEPVWLEPWPDPAESYLRREGVELAFVAALQHLPATQRAVLILREVLEFSAADVAELLDTTTASVNSALQRARQTMAAQPDAAPARQRSELAELGPDGVRALVDGFVKAWEDADVDALVDLLTADVRFTMPPLPAWFDGRDDVAGFFAGGVFATPWKLRPIPVNGQLGFACYQQRTPGGPFRLGAINLLTLRDGRIAQVSAFLDPELPRRFGIPEIFSENLAPDR</sequence>
<dbReference type="EMBL" id="BAAAQM010000011">
    <property type="protein sequence ID" value="GAA1965855.1"/>
    <property type="molecule type" value="Genomic_DNA"/>
</dbReference>
<dbReference type="Proteomes" id="UP001499854">
    <property type="component" value="Unassembled WGS sequence"/>
</dbReference>
<evidence type="ECO:0000256" key="5">
    <source>
        <dbReference type="ARBA" id="ARBA00023163"/>
    </source>
</evidence>
<dbReference type="InterPro" id="IPR013249">
    <property type="entry name" value="RNA_pol_sigma70_r4_t2"/>
</dbReference>
<dbReference type="PANTHER" id="PTHR30173">
    <property type="entry name" value="SIGMA 19 FACTOR"/>
    <property type="match status" value="1"/>
</dbReference>
<dbReference type="InterPro" id="IPR037401">
    <property type="entry name" value="SnoaL-like"/>
</dbReference>
<reference evidence="10" key="1">
    <citation type="journal article" date="2019" name="Int. J. Syst. Evol. Microbiol.">
        <title>The Global Catalogue of Microorganisms (GCM) 10K type strain sequencing project: providing services to taxonomists for standard genome sequencing and annotation.</title>
        <authorList>
            <consortium name="The Broad Institute Genomics Platform"/>
            <consortium name="The Broad Institute Genome Sequencing Center for Infectious Disease"/>
            <person name="Wu L."/>
            <person name="Ma J."/>
        </authorList>
    </citation>
    <scope>NUCLEOTIDE SEQUENCE [LARGE SCALE GENOMIC DNA]</scope>
    <source>
        <strain evidence="10">JCM 16013</strain>
    </source>
</reference>
<evidence type="ECO:0000256" key="2">
    <source>
        <dbReference type="ARBA" id="ARBA00011344"/>
    </source>
</evidence>
<dbReference type="SUPFAM" id="SSF88946">
    <property type="entry name" value="Sigma2 domain of RNA polymerase sigma factors"/>
    <property type="match status" value="1"/>
</dbReference>
<keyword evidence="4" id="KW-0731">Sigma factor</keyword>
<dbReference type="InterPro" id="IPR007627">
    <property type="entry name" value="RNA_pol_sigma70_r2"/>
</dbReference>
<accession>A0ABP5CP37</accession>
<dbReference type="InterPro" id="IPR052704">
    <property type="entry name" value="ECF_Sigma-70_Domain"/>
</dbReference>
<protein>
    <submittedName>
        <fullName evidence="9">Sigma-70 family RNA polymerase sigma factor</fullName>
    </submittedName>
</protein>
<comment type="similarity">
    <text evidence="1">Belongs to the sigma-70 factor family. ECF subfamily.</text>
</comment>
<dbReference type="InterPro" id="IPR014284">
    <property type="entry name" value="RNA_pol_sigma-70_dom"/>
</dbReference>
<keyword evidence="3" id="KW-0805">Transcription regulation</keyword>
<dbReference type="Gene3D" id="3.10.450.50">
    <property type="match status" value="1"/>
</dbReference>
<dbReference type="InterPro" id="IPR032710">
    <property type="entry name" value="NTF2-like_dom_sf"/>
</dbReference>
<dbReference type="PANTHER" id="PTHR30173:SF36">
    <property type="entry name" value="ECF RNA POLYMERASE SIGMA FACTOR SIGJ"/>
    <property type="match status" value="1"/>
</dbReference>
<evidence type="ECO:0000313" key="9">
    <source>
        <dbReference type="EMBL" id="GAA1965855.1"/>
    </source>
</evidence>
<feature type="domain" description="SnoaL-like" evidence="8">
    <location>
        <begin position="226"/>
        <end position="321"/>
    </location>
</feature>
<comment type="subunit">
    <text evidence="2">Interacts transiently with the RNA polymerase catalytic core formed by RpoA, RpoB, RpoC and RpoZ (2 alpha, 1 beta, 1 beta' and 1 omega subunit) to form the RNA polymerase holoenzyme that can initiate transcription.</text>
</comment>
<keyword evidence="10" id="KW-1185">Reference proteome</keyword>
<keyword evidence="5" id="KW-0804">Transcription</keyword>
<evidence type="ECO:0000259" key="7">
    <source>
        <dbReference type="Pfam" id="PF08281"/>
    </source>
</evidence>
<organism evidence="9 10">
    <name type="scientific">Catenulispora subtropica</name>
    <dbReference type="NCBI Taxonomy" id="450798"/>
    <lineage>
        <taxon>Bacteria</taxon>
        <taxon>Bacillati</taxon>
        <taxon>Actinomycetota</taxon>
        <taxon>Actinomycetes</taxon>
        <taxon>Catenulisporales</taxon>
        <taxon>Catenulisporaceae</taxon>
        <taxon>Catenulispora</taxon>
    </lineage>
</organism>
<comment type="caution">
    <text evidence="9">The sequence shown here is derived from an EMBL/GenBank/DDBJ whole genome shotgun (WGS) entry which is preliminary data.</text>
</comment>
<dbReference type="SUPFAM" id="SSF88659">
    <property type="entry name" value="Sigma3 and sigma4 domains of RNA polymerase sigma factors"/>
    <property type="match status" value="1"/>
</dbReference>
<evidence type="ECO:0000256" key="3">
    <source>
        <dbReference type="ARBA" id="ARBA00023015"/>
    </source>
</evidence>
<dbReference type="SUPFAM" id="SSF54427">
    <property type="entry name" value="NTF2-like"/>
    <property type="match status" value="1"/>
</dbReference>
<dbReference type="NCBIfam" id="TIGR02960">
    <property type="entry name" value="SigX5"/>
    <property type="match status" value="1"/>
</dbReference>
<evidence type="ECO:0000259" key="6">
    <source>
        <dbReference type="Pfam" id="PF04542"/>
    </source>
</evidence>
<feature type="domain" description="RNA polymerase sigma factor 70 region 4 type 2" evidence="7">
    <location>
        <begin position="148"/>
        <end position="199"/>
    </location>
</feature>
<evidence type="ECO:0000256" key="4">
    <source>
        <dbReference type="ARBA" id="ARBA00023082"/>
    </source>
</evidence>
<dbReference type="NCBIfam" id="NF006089">
    <property type="entry name" value="PRK08241.1"/>
    <property type="match status" value="1"/>
</dbReference>
<dbReference type="CDD" id="cd06171">
    <property type="entry name" value="Sigma70_r4"/>
    <property type="match status" value="1"/>
</dbReference>
<feature type="domain" description="RNA polymerase sigma-70 region 2" evidence="6">
    <location>
        <begin position="36"/>
        <end position="102"/>
    </location>
</feature>
<dbReference type="NCBIfam" id="TIGR02937">
    <property type="entry name" value="sigma70-ECF"/>
    <property type="match status" value="1"/>
</dbReference>
<dbReference type="InterPro" id="IPR013324">
    <property type="entry name" value="RNA_pol_sigma_r3/r4-like"/>
</dbReference>
<evidence type="ECO:0000256" key="1">
    <source>
        <dbReference type="ARBA" id="ARBA00010641"/>
    </source>
</evidence>
<gene>
    <name evidence="9" type="ORF">GCM10009838_24330</name>
</gene>
<dbReference type="Gene3D" id="1.10.1740.10">
    <property type="match status" value="1"/>
</dbReference>
<name>A0ABP5CP37_9ACTN</name>
<dbReference type="InterPro" id="IPR014305">
    <property type="entry name" value="RNA_pol_sigma-G_actinobac"/>
</dbReference>
<dbReference type="Pfam" id="PF08281">
    <property type="entry name" value="Sigma70_r4_2"/>
    <property type="match status" value="1"/>
</dbReference>
<proteinExistence type="inferred from homology"/>
<evidence type="ECO:0000313" key="10">
    <source>
        <dbReference type="Proteomes" id="UP001499854"/>
    </source>
</evidence>
<dbReference type="InterPro" id="IPR036388">
    <property type="entry name" value="WH-like_DNA-bd_sf"/>
</dbReference>